<dbReference type="KEGG" id="ccro:CMC5_050900"/>
<dbReference type="Proteomes" id="UP000067626">
    <property type="component" value="Chromosome"/>
</dbReference>
<evidence type="ECO:0000313" key="2">
    <source>
        <dbReference type="EMBL" id="AKT40933.1"/>
    </source>
</evidence>
<protein>
    <submittedName>
        <fullName evidence="2">Uncharacterized protein</fullName>
    </submittedName>
</protein>
<gene>
    <name evidence="2" type="ORF">CMC5_050900</name>
</gene>
<keyword evidence="3" id="KW-1185">Reference proteome</keyword>
<dbReference type="EMBL" id="CP012159">
    <property type="protein sequence ID" value="AKT40933.1"/>
    <property type="molecule type" value="Genomic_DNA"/>
</dbReference>
<evidence type="ECO:0000313" key="3">
    <source>
        <dbReference type="Proteomes" id="UP000067626"/>
    </source>
</evidence>
<name>A0A0K1EK10_CHOCO</name>
<dbReference type="OrthoDB" id="9820094at2"/>
<proteinExistence type="predicted"/>
<organism evidence="2 3">
    <name type="scientific">Chondromyces crocatus</name>
    <dbReference type="NCBI Taxonomy" id="52"/>
    <lineage>
        <taxon>Bacteria</taxon>
        <taxon>Pseudomonadati</taxon>
        <taxon>Myxococcota</taxon>
        <taxon>Polyangia</taxon>
        <taxon>Polyangiales</taxon>
        <taxon>Polyangiaceae</taxon>
        <taxon>Chondromyces</taxon>
    </lineage>
</organism>
<accession>A0A0K1EK10</accession>
<feature type="transmembrane region" description="Helical" evidence="1">
    <location>
        <begin position="21"/>
        <end position="39"/>
    </location>
</feature>
<keyword evidence="1" id="KW-1133">Transmembrane helix</keyword>
<keyword evidence="1" id="KW-0812">Transmembrane</keyword>
<dbReference type="RefSeq" id="WP_050432797.1">
    <property type="nucleotide sequence ID" value="NZ_CP012159.1"/>
</dbReference>
<dbReference type="AlphaFoldDB" id="A0A0K1EK10"/>
<keyword evidence="1" id="KW-0472">Membrane</keyword>
<sequence>MSLTGALRARIPERWIQRWPTIRAVLVTYHVIAVFVLAFPTPGGVMQRSSWENPTTQNEFRLWTERLRNFGMEITQKELETELWDFAERYLDVRRTTDAPFRPYAEYLGVRQSWRLFVAPQRYPVRVEVSIREGGTWRLIYQSRSSEHTWRATQLNRYRLRRAMFQTAWERERAAFKTFCDWIADQAAADFPEATEVMVRQLRYRTPAPAEARAGETILEPTYLSREVRKLKEHRK</sequence>
<evidence type="ECO:0000256" key="1">
    <source>
        <dbReference type="SAM" id="Phobius"/>
    </source>
</evidence>
<reference evidence="2 3" key="1">
    <citation type="submission" date="2015-07" db="EMBL/GenBank/DDBJ databases">
        <title>Genome analysis of myxobacterium Chondromyces crocatus Cm c5 reveals a high potential for natural compound synthesis and the genetic basis for the loss of fruiting body formation.</title>
        <authorList>
            <person name="Zaburannyi N."/>
            <person name="Bunk B."/>
            <person name="Maier J."/>
            <person name="Overmann J."/>
            <person name="Mueller R."/>
        </authorList>
    </citation>
    <scope>NUCLEOTIDE SEQUENCE [LARGE SCALE GENOMIC DNA]</scope>
    <source>
        <strain evidence="2 3">Cm c5</strain>
    </source>
</reference>
<dbReference type="STRING" id="52.CMC5_050900"/>